<comment type="caution">
    <text evidence="2">The sequence shown here is derived from an EMBL/GenBank/DDBJ whole genome shotgun (WGS) entry which is preliminary data.</text>
</comment>
<dbReference type="InterPro" id="IPR009057">
    <property type="entry name" value="Homeodomain-like_sf"/>
</dbReference>
<proteinExistence type="predicted"/>
<dbReference type="Proteomes" id="UP001162156">
    <property type="component" value="Unassembled WGS sequence"/>
</dbReference>
<gene>
    <name evidence="2" type="ORF">NQ314_001927</name>
</gene>
<protein>
    <recommendedName>
        <fullName evidence="4">HTH psq-type domain-containing protein</fullName>
    </recommendedName>
</protein>
<name>A0AAV8ZSV9_9CUCU</name>
<accession>A0AAV8ZSV9</accession>
<dbReference type="Gene3D" id="1.10.10.60">
    <property type="entry name" value="Homeodomain-like"/>
    <property type="match status" value="1"/>
</dbReference>
<dbReference type="SUPFAM" id="SSF46689">
    <property type="entry name" value="Homeodomain-like"/>
    <property type="match status" value="1"/>
</dbReference>
<organism evidence="2 3">
    <name type="scientific">Rhamnusium bicolor</name>
    <dbReference type="NCBI Taxonomy" id="1586634"/>
    <lineage>
        <taxon>Eukaryota</taxon>
        <taxon>Metazoa</taxon>
        <taxon>Ecdysozoa</taxon>
        <taxon>Arthropoda</taxon>
        <taxon>Hexapoda</taxon>
        <taxon>Insecta</taxon>
        <taxon>Pterygota</taxon>
        <taxon>Neoptera</taxon>
        <taxon>Endopterygota</taxon>
        <taxon>Coleoptera</taxon>
        <taxon>Polyphaga</taxon>
        <taxon>Cucujiformia</taxon>
        <taxon>Chrysomeloidea</taxon>
        <taxon>Cerambycidae</taxon>
        <taxon>Lepturinae</taxon>
        <taxon>Rhagiini</taxon>
        <taxon>Rhamnusium</taxon>
    </lineage>
</organism>
<evidence type="ECO:0000313" key="3">
    <source>
        <dbReference type="Proteomes" id="UP001162156"/>
    </source>
</evidence>
<reference evidence="2" key="1">
    <citation type="journal article" date="2023" name="Insect Mol. Biol.">
        <title>Genome sequencing provides insights into the evolution of gene families encoding plant cell wall-degrading enzymes in longhorned beetles.</title>
        <authorList>
            <person name="Shin N.R."/>
            <person name="Okamura Y."/>
            <person name="Kirsch R."/>
            <person name="Pauchet Y."/>
        </authorList>
    </citation>
    <scope>NUCLEOTIDE SEQUENCE</scope>
    <source>
        <strain evidence="2">RBIC_L_NR</strain>
    </source>
</reference>
<dbReference type="AlphaFoldDB" id="A0AAV8ZSV9"/>
<dbReference type="EMBL" id="JANEYF010000595">
    <property type="protein sequence ID" value="KAJ8969096.1"/>
    <property type="molecule type" value="Genomic_DNA"/>
</dbReference>
<comment type="subcellular location">
    <subcellularLocation>
        <location evidence="1">Nucleus</location>
    </subcellularLocation>
</comment>
<evidence type="ECO:0008006" key="4">
    <source>
        <dbReference type="Google" id="ProtNLM"/>
    </source>
</evidence>
<keyword evidence="3" id="KW-1185">Reference proteome</keyword>
<sequence length="126" mass="14985">MYIKTKISIHYLDICFCFLFGIDIYKKSEICGVNWATMPWTYKPPIGGKRNCQYTEEALQRALSEYRMKKHLQRKISEKYNIQRSTLKRKIENTYPLKYGRQTVLKEGEGKKIYESLILCAIWGFP</sequence>
<evidence type="ECO:0000313" key="2">
    <source>
        <dbReference type="EMBL" id="KAJ8969096.1"/>
    </source>
</evidence>
<dbReference type="GO" id="GO:0005634">
    <property type="term" value="C:nucleus"/>
    <property type="evidence" value="ECO:0007669"/>
    <property type="project" value="UniProtKB-SubCell"/>
</dbReference>
<evidence type="ECO:0000256" key="1">
    <source>
        <dbReference type="ARBA" id="ARBA00004123"/>
    </source>
</evidence>